<proteinExistence type="predicted"/>
<comment type="caution">
    <text evidence="2">The sequence shown here is derived from an EMBL/GenBank/DDBJ whole genome shotgun (WGS) entry which is preliminary data.</text>
</comment>
<keyword evidence="3" id="KW-1185">Reference proteome</keyword>
<evidence type="ECO:0000256" key="1">
    <source>
        <dbReference type="SAM" id="Phobius"/>
    </source>
</evidence>
<reference evidence="2" key="1">
    <citation type="submission" date="2020-12" db="EMBL/GenBank/DDBJ databases">
        <title>Clostridium thailandense sp. nov., a novel acetogenic bacterium isolated from peat land soil in Thailand.</title>
        <authorList>
            <person name="Chaikitkaew S."/>
            <person name="Birkeland N.K."/>
        </authorList>
    </citation>
    <scope>NUCLEOTIDE SEQUENCE</scope>
    <source>
        <strain evidence="2">PL3</strain>
    </source>
</reference>
<feature type="transmembrane region" description="Helical" evidence="1">
    <location>
        <begin position="156"/>
        <end position="177"/>
    </location>
</feature>
<sequence length="212" mass="24893">MNRFDRYTKIDEYIDNIYGNFDNADKDTKILKEEMRNHLYEKVDDLEKQGLSEEESIQKTIEQFGQENSVVAEMNGIFKNRNVFTKMLIKAGIVIFAIGVLFQVIGMICNGEDIQYFSGDLVKNGFKNISYLIFMISLAIWDIAFYYYYFMKKPGMVLMAFIVCDFVICVPLTFVWIYFPHHIIGSIVFILAITFITTLLLRVYYVKSKKWN</sequence>
<dbReference type="AlphaFoldDB" id="A0A949TU90"/>
<dbReference type="InterPro" id="IPR047928">
    <property type="entry name" value="Perm_prefix_1"/>
</dbReference>
<keyword evidence="1" id="KW-0812">Transmembrane</keyword>
<dbReference type="NCBIfam" id="NF038403">
    <property type="entry name" value="perm_prefix_1"/>
    <property type="match status" value="1"/>
</dbReference>
<protein>
    <submittedName>
        <fullName evidence="2">Uncharacterized protein</fullName>
    </submittedName>
</protein>
<feature type="transmembrane region" description="Helical" evidence="1">
    <location>
        <begin position="87"/>
        <end position="108"/>
    </location>
</feature>
<keyword evidence="1" id="KW-1133">Transmembrane helix</keyword>
<accession>A0A949TU90</accession>
<dbReference type="EMBL" id="JAEEGC010000049">
    <property type="protein sequence ID" value="MBV7273551.1"/>
    <property type="molecule type" value="Genomic_DNA"/>
</dbReference>
<name>A0A949TU90_9CLOT</name>
<evidence type="ECO:0000313" key="3">
    <source>
        <dbReference type="Proteomes" id="UP000694308"/>
    </source>
</evidence>
<dbReference type="RefSeq" id="WP_218320620.1">
    <property type="nucleotide sequence ID" value="NZ_JAEEGC010000049.1"/>
</dbReference>
<evidence type="ECO:0000313" key="2">
    <source>
        <dbReference type="EMBL" id="MBV7273551.1"/>
    </source>
</evidence>
<keyword evidence="1" id="KW-0472">Membrane</keyword>
<organism evidence="2 3">
    <name type="scientific">Clostridium thailandense</name>
    <dbReference type="NCBI Taxonomy" id="2794346"/>
    <lineage>
        <taxon>Bacteria</taxon>
        <taxon>Bacillati</taxon>
        <taxon>Bacillota</taxon>
        <taxon>Clostridia</taxon>
        <taxon>Eubacteriales</taxon>
        <taxon>Clostridiaceae</taxon>
        <taxon>Clostridium</taxon>
    </lineage>
</organism>
<feature type="transmembrane region" description="Helical" evidence="1">
    <location>
        <begin position="128"/>
        <end position="149"/>
    </location>
</feature>
<gene>
    <name evidence="2" type="ORF">I6U48_11585</name>
</gene>
<dbReference type="Proteomes" id="UP000694308">
    <property type="component" value="Unassembled WGS sequence"/>
</dbReference>
<feature type="transmembrane region" description="Helical" evidence="1">
    <location>
        <begin position="183"/>
        <end position="205"/>
    </location>
</feature>